<protein>
    <submittedName>
        <fullName evidence="3">Tripartite tricarboxylate transporter substrate binding protein</fullName>
    </submittedName>
</protein>
<dbReference type="Proteomes" id="UP000698752">
    <property type="component" value="Unassembled WGS sequence"/>
</dbReference>
<dbReference type="Gene3D" id="3.40.190.10">
    <property type="entry name" value="Periplasmic binding protein-like II"/>
    <property type="match status" value="1"/>
</dbReference>
<dbReference type="PANTHER" id="PTHR42928:SF5">
    <property type="entry name" value="BLR1237 PROTEIN"/>
    <property type="match status" value="1"/>
</dbReference>
<dbReference type="PIRSF" id="PIRSF017082">
    <property type="entry name" value="YflP"/>
    <property type="match status" value="1"/>
</dbReference>
<feature type="signal peptide" evidence="2">
    <location>
        <begin position="1"/>
        <end position="21"/>
    </location>
</feature>
<accession>A0ABS5EJY3</accession>
<dbReference type="PANTHER" id="PTHR42928">
    <property type="entry name" value="TRICARBOXYLATE-BINDING PROTEIN"/>
    <property type="match status" value="1"/>
</dbReference>
<evidence type="ECO:0000313" key="3">
    <source>
        <dbReference type="EMBL" id="MBR0651331.1"/>
    </source>
</evidence>
<dbReference type="InterPro" id="IPR042100">
    <property type="entry name" value="Bug_dom1"/>
</dbReference>
<dbReference type="CDD" id="cd07012">
    <property type="entry name" value="PBP2_Bug_TTT"/>
    <property type="match status" value="1"/>
</dbReference>
<reference evidence="4" key="1">
    <citation type="journal article" date="2021" name="Syst. Appl. Microbiol.">
        <title>Roseomonas hellenica sp. nov., isolated from roots of wild-growing Alkanna tinctoria.</title>
        <authorList>
            <person name="Rat A."/>
            <person name="Naranjo H.D."/>
            <person name="Lebbe L."/>
            <person name="Cnockaert M."/>
            <person name="Krigas N."/>
            <person name="Grigoriadou K."/>
            <person name="Maloupa E."/>
            <person name="Willems A."/>
        </authorList>
    </citation>
    <scope>NUCLEOTIDE SEQUENCE [LARGE SCALE GENOMIC DNA]</scope>
    <source>
        <strain evidence="4">LMG 31159</strain>
    </source>
</reference>
<feature type="chain" id="PRO_5045561242" evidence="2">
    <location>
        <begin position="22"/>
        <end position="320"/>
    </location>
</feature>
<keyword evidence="2" id="KW-0732">Signal</keyword>
<dbReference type="SUPFAM" id="SSF53850">
    <property type="entry name" value="Periplasmic binding protein-like II"/>
    <property type="match status" value="1"/>
</dbReference>
<evidence type="ECO:0000313" key="4">
    <source>
        <dbReference type="Proteomes" id="UP000698752"/>
    </source>
</evidence>
<comment type="similarity">
    <text evidence="1">Belongs to the UPF0065 (bug) family.</text>
</comment>
<dbReference type="EMBL" id="JAAEDI010000017">
    <property type="protein sequence ID" value="MBR0651331.1"/>
    <property type="molecule type" value="Genomic_DNA"/>
</dbReference>
<dbReference type="Gene3D" id="3.40.190.150">
    <property type="entry name" value="Bordetella uptake gene, domain 1"/>
    <property type="match status" value="1"/>
</dbReference>
<proteinExistence type="inferred from homology"/>
<sequence>MRIARRALLAASLATPAVAQALRTIRLIVPFAPGGGSDTLARLLAPALGAALGGASVVVENRAGAGSQIGAEAVMRSAPDGTTLLLGDTPLVTIPALQAAAGRPVPFQAAVDFTPIAAIAAAPALILVAQNAPWRDTREMLAAARARPGTINVASGGVATSTHLMIELLQLRSGVQVTHVPYRGTGAAIQDLLSGQVQAMIQAMATAAPLVAAGQMRVIGVAADHRLAELPDAPTLREQGIDLVSAFWWGVLGPPGMAAPLVDTLSTALQAAMASESVSSRLPTLGLERLTLGPTPFRDMLAAETARWRDVVQTAGIKPE</sequence>
<gene>
    <name evidence="3" type="ORF">GXW78_16785</name>
</gene>
<comment type="caution">
    <text evidence="3">The sequence shown here is derived from an EMBL/GenBank/DDBJ whole genome shotgun (WGS) entry which is preliminary data.</text>
</comment>
<dbReference type="Pfam" id="PF03401">
    <property type="entry name" value="TctC"/>
    <property type="match status" value="1"/>
</dbReference>
<dbReference type="InterPro" id="IPR005064">
    <property type="entry name" value="BUG"/>
</dbReference>
<name>A0ABS5EJY3_9PROT</name>
<keyword evidence="4" id="KW-1185">Reference proteome</keyword>
<dbReference type="RefSeq" id="WP_211869993.1">
    <property type="nucleotide sequence ID" value="NZ_JAAEDI010000017.1"/>
</dbReference>
<organism evidence="3 4">
    <name type="scientific">Neoroseomonas terrae</name>
    <dbReference type="NCBI Taxonomy" id="424799"/>
    <lineage>
        <taxon>Bacteria</taxon>
        <taxon>Pseudomonadati</taxon>
        <taxon>Pseudomonadota</taxon>
        <taxon>Alphaproteobacteria</taxon>
        <taxon>Acetobacterales</taxon>
        <taxon>Acetobacteraceae</taxon>
        <taxon>Neoroseomonas</taxon>
    </lineage>
</organism>
<evidence type="ECO:0000256" key="2">
    <source>
        <dbReference type="SAM" id="SignalP"/>
    </source>
</evidence>
<evidence type="ECO:0000256" key="1">
    <source>
        <dbReference type="ARBA" id="ARBA00006987"/>
    </source>
</evidence>